<dbReference type="Proteomes" id="UP000185124">
    <property type="component" value="Unassembled WGS sequence"/>
</dbReference>
<feature type="region of interest" description="Disordered" evidence="1">
    <location>
        <begin position="88"/>
        <end position="119"/>
    </location>
</feature>
<name>A0A1N5WHR2_9ACTN</name>
<feature type="compositionally biased region" description="Basic residues" evidence="1">
    <location>
        <begin position="1"/>
        <end position="19"/>
    </location>
</feature>
<dbReference type="EMBL" id="FSQT01000001">
    <property type="protein sequence ID" value="SIM84037.1"/>
    <property type="molecule type" value="Genomic_DNA"/>
</dbReference>
<dbReference type="AlphaFoldDB" id="A0A1N5WHR2"/>
<organism evidence="2 3">
    <name type="scientific">Micromonospora cremea</name>
    <dbReference type="NCBI Taxonomy" id="709881"/>
    <lineage>
        <taxon>Bacteria</taxon>
        <taxon>Bacillati</taxon>
        <taxon>Actinomycetota</taxon>
        <taxon>Actinomycetes</taxon>
        <taxon>Micromonosporales</taxon>
        <taxon>Micromonosporaceae</taxon>
        <taxon>Micromonospora</taxon>
    </lineage>
</organism>
<feature type="region of interest" description="Disordered" evidence="1">
    <location>
        <begin position="1"/>
        <end position="70"/>
    </location>
</feature>
<proteinExistence type="predicted"/>
<evidence type="ECO:0000313" key="3">
    <source>
        <dbReference type="Proteomes" id="UP000185124"/>
    </source>
</evidence>
<reference evidence="3" key="1">
    <citation type="submission" date="2016-12" db="EMBL/GenBank/DDBJ databases">
        <authorList>
            <person name="Varghese N."/>
            <person name="Submissions S."/>
        </authorList>
    </citation>
    <scope>NUCLEOTIDE SEQUENCE [LARGE SCALE GENOMIC DNA]</scope>
    <source>
        <strain evidence="3">DSM 45599</strain>
    </source>
</reference>
<dbReference type="STRING" id="709881.SAMN04489832_2420"/>
<accession>A0A1N5WHR2</accession>
<gene>
    <name evidence="2" type="ORF">SAMN04489832_2420</name>
</gene>
<feature type="compositionally biased region" description="Low complexity" evidence="1">
    <location>
        <begin position="20"/>
        <end position="32"/>
    </location>
</feature>
<evidence type="ECO:0000256" key="1">
    <source>
        <dbReference type="SAM" id="MobiDB-lite"/>
    </source>
</evidence>
<sequence>MRAGAKKSHCGRVNGHAKPRAGAGTRAAGIARNPHSRPRTAAWTQGRRPSRATKGQDSPPTAPQKRLRGAAAQLADRRSLMWVLPSLDAPARRREQQQAPTVGMPARCHRPTAPASAAGTPIQYAPETRSSQPPICNRSVTESYRQSDRVLYVPPEYSPVPCGRTESAEVPRCRSRGGRPISPCKPGRDPSRPLDVCRKAIAGRNSSTKPVIRRSNQYVRAAGGQCARELARCPWLV</sequence>
<evidence type="ECO:0000313" key="2">
    <source>
        <dbReference type="EMBL" id="SIM84037.1"/>
    </source>
</evidence>
<keyword evidence="3" id="KW-1185">Reference proteome</keyword>
<protein>
    <submittedName>
        <fullName evidence="2">Uncharacterized protein</fullName>
    </submittedName>
</protein>